<dbReference type="RefSeq" id="WP_177719102.1">
    <property type="nucleotide sequence ID" value="NZ_JACRSQ010000002.1"/>
</dbReference>
<dbReference type="Pfam" id="PF00583">
    <property type="entry name" value="Acetyltransf_1"/>
    <property type="match status" value="1"/>
</dbReference>
<dbReference type="PROSITE" id="PS51186">
    <property type="entry name" value="GNAT"/>
    <property type="match status" value="1"/>
</dbReference>
<accession>A0A926I0T5</accession>
<evidence type="ECO:0000313" key="2">
    <source>
        <dbReference type="EMBL" id="MBC8542256.1"/>
    </source>
</evidence>
<name>A0A926I0T5_9FIRM</name>
<protein>
    <submittedName>
        <fullName evidence="2">GNAT family N-acetyltransferase</fullName>
    </submittedName>
</protein>
<reference evidence="2" key="1">
    <citation type="submission" date="2020-08" db="EMBL/GenBank/DDBJ databases">
        <title>Genome public.</title>
        <authorList>
            <person name="Liu C."/>
            <person name="Sun Q."/>
        </authorList>
    </citation>
    <scope>NUCLEOTIDE SEQUENCE</scope>
    <source>
        <strain evidence="2">NSJ-32</strain>
    </source>
</reference>
<dbReference type="InterPro" id="IPR000182">
    <property type="entry name" value="GNAT_dom"/>
</dbReference>
<dbReference type="InterPro" id="IPR016181">
    <property type="entry name" value="Acyl_CoA_acyltransferase"/>
</dbReference>
<evidence type="ECO:0000259" key="1">
    <source>
        <dbReference type="PROSITE" id="PS51186"/>
    </source>
</evidence>
<dbReference type="GO" id="GO:0016747">
    <property type="term" value="F:acyltransferase activity, transferring groups other than amino-acyl groups"/>
    <property type="evidence" value="ECO:0007669"/>
    <property type="project" value="InterPro"/>
</dbReference>
<keyword evidence="3" id="KW-1185">Reference proteome</keyword>
<dbReference type="Proteomes" id="UP000657006">
    <property type="component" value="Unassembled WGS sequence"/>
</dbReference>
<feature type="domain" description="N-acetyltransferase" evidence="1">
    <location>
        <begin position="163"/>
        <end position="293"/>
    </location>
</feature>
<dbReference type="CDD" id="cd04301">
    <property type="entry name" value="NAT_SF"/>
    <property type="match status" value="1"/>
</dbReference>
<dbReference type="SUPFAM" id="SSF55729">
    <property type="entry name" value="Acyl-CoA N-acyltransferases (Nat)"/>
    <property type="match status" value="1"/>
</dbReference>
<sequence length="293" mass="34370">MKNITTRQFSVLGDCGKIYQFMLDIYERDWRNGVAAPFFEYAFSSFYSWMDISCSYKDRIWEDNGEIVAFCFYENPVTDIYFSLKPGYEELAPEMITYADKHMPKKDGKNQLILFGEQTALINTAKELGYCQIYERTDMQFDFEDVLDYQLPEGFHFVKPEEYDMDKISKCCWKGFNHEETEGAWDHQHEQNNYQLQVAPHATMELGVIIADEQGEYACCAGMWWTPENKLAYLEPLCTIPEYRNRGLAAAALSEMYRKTKKLGATHMTGGDNEFYKKIGYKSAVKWTYWKKE</sequence>
<evidence type="ECO:0000313" key="3">
    <source>
        <dbReference type="Proteomes" id="UP000657006"/>
    </source>
</evidence>
<comment type="caution">
    <text evidence="2">The sequence shown here is derived from an EMBL/GenBank/DDBJ whole genome shotgun (WGS) entry which is preliminary data.</text>
</comment>
<dbReference type="EMBL" id="JACRSQ010000002">
    <property type="protein sequence ID" value="MBC8542256.1"/>
    <property type="molecule type" value="Genomic_DNA"/>
</dbReference>
<dbReference type="Gene3D" id="3.40.630.30">
    <property type="match status" value="1"/>
</dbReference>
<organism evidence="2 3">
    <name type="scientific">Bianquea renquensis</name>
    <dbReference type="NCBI Taxonomy" id="2763661"/>
    <lineage>
        <taxon>Bacteria</taxon>
        <taxon>Bacillati</taxon>
        <taxon>Bacillota</taxon>
        <taxon>Clostridia</taxon>
        <taxon>Eubacteriales</taxon>
        <taxon>Bianqueaceae</taxon>
        <taxon>Bianquea</taxon>
    </lineage>
</organism>
<gene>
    <name evidence="2" type="ORF">H8730_01645</name>
</gene>
<dbReference type="AlphaFoldDB" id="A0A926I0T5"/>
<proteinExistence type="predicted"/>